<sequence>MSNLQMKEAALIYLDRSGGLQKFIDDCKYYNDSKQSYAVYRFNILINPSDIAELDAELGNHILHQPLKAAKIFQSVCFIAVKTLSLIGQLQTETQFPIEFHCVEHTSNLSLPPPRKLILVKIPQHLTDAYFKKKKLRKPRYQEGEIINTEEKYEISEQRKIDQKAVDSEILPKIKAISQLQGYLQSVFVLTNGVYPHKLVF</sequence>
<feature type="domain" description="MCMDC2 N-terminal" evidence="1">
    <location>
        <begin position="6"/>
        <end position="97"/>
    </location>
</feature>
<dbReference type="GO" id="GO:0000027">
    <property type="term" value="P:ribosomal large subunit assembly"/>
    <property type="evidence" value="ECO:0007669"/>
    <property type="project" value="TreeGrafter"/>
</dbReference>
<dbReference type="GO" id="GO:0003723">
    <property type="term" value="F:RNA binding"/>
    <property type="evidence" value="ECO:0007669"/>
    <property type="project" value="TreeGrafter"/>
</dbReference>
<dbReference type="InterPro" id="IPR000915">
    <property type="entry name" value="60S_ribosomal_eL6"/>
</dbReference>
<dbReference type="GO" id="GO:0022625">
    <property type="term" value="C:cytosolic large ribosomal subunit"/>
    <property type="evidence" value="ECO:0007669"/>
    <property type="project" value="TreeGrafter"/>
</dbReference>
<dbReference type="GO" id="GO:0003735">
    <property type="term" value="F:structural constituent of ribosome"/>
    <property type="evidence" value="ECO:0007669"/>
    <property type="project" value="InterPro"/>
</dbReference>
<dbReference type="PANTHER" id="PTHR10715:SF0">
    <property type="entry name" value="LARGE RIBOSOMAL SUBUNIT PROTEIN EL6"/>
    <property type="match status" value="1"/>
</dbReference>
<dbReference type="InParanoid" id="L9KPN2"/>
<evidence type="ECO:0000313" key="3">
    <source>
        <dbReference type="Proteomes" id="UP000011518"/>
    </source>
</evidence>
<evidence type="ECO:0000313" key="2">
    <source>
        <dbReference type="EMBL" id="ELW64693.1"/>
    </source>
</evidence>
<proteinExistence type="predicted"/>
<dbReference type="PANTHER" id="PTHR10715">
    <property type="entry name" value="60S RIBOSOMAL PROTEIN L6"/>
    <property type="match status" value="1"/>
</dbReference>
<keyword evidence="3" id="KW-1185">Reference proteome</keyword>
<dbReference type="Pfam" id="PF01159">
    <property type="entry name" value="Ribosomal_L6e"/>
    <property type="match status" value="1"/>
</dbReference>
<dbReference type="AlphaFoldDB" id="L9KPN2"/>
<name>L9KPN2_TUPCH</name>
<dbReference type="STRING" id="246437.L9KPN2"/>
<evidence type="ECO:0000259" key="1">
    <source>
        <dbReference type="Pfam" id="PF26063"/>
    </source>
</evidence>
<dbReference type="Proteomes" id="UP000011518">
    <property type="component" value="Unassembled WGS sequence"/>
</dbReference>
<dbReference type="GO" id="GO:0002181">
    <property type="term" value="P:cytoplasmic translation"/>
    <property type="evidence" value="ECO:0007669"/>
    <property type="project" value="TreeGrafter"/>
</dbReference>
<gene>
    <name evidence="2" type="ORF">TREES_T100006613</name>
</gene>
<reference evidence="3" key="1">
    <citation type="submission" date="2012-07" db="EMBL/GenBank/DDBJ databases">
        <title>Genome of the Chinese tree shrew, a rising model animal genetically related to primates.</title>
        <authorList>
            <person name="Zhang G."/>
            <person name="Fan Y."/>
            <person name="Yao Y."/>
            <person name="Huang Z."/>
        </authorList>
    </citation>
    <scope>NUCLEOTIDE SEQUENCE [LARGE SCALE GENOMIC DNA]</scope>
</reference>
<dbReference type="EMBL" id="KB320720">
    <property type="protein sequence ID" value="ELW64693.1"/>
    <property type="molecule type" value="Genomic_DNA"/>
</dbReference>
<accession>L9KPN2</accession>
<dbReference type="InterPro" id="IPR058769">
    <property type="entry name" value="MCMDC2_N"/>
</dbReference>
<organism evidence="2 3">
    <name type="scientific">Tupaia chinensis</name>
    <name type="common">Chinese tree shrew</name>
    <name type="synonym">Tupaia belangeri chinensis</name>
    <dbReference type="NCBI Taxonomy" id="246437"/>
    <lineage>
        <taxon>Eukaryota</taxon>
        <taxon>Metazoa</taxon>
        <taxon>Chordata</taxon>
        <taxon>Craniata</taxon>
        <taxon>Vertebrata</taxon>
        <taxon>Euteleostomi</taxon>
        <taxon>Mammalia</taxon>
        <taxon>Eutheria</taxon>
        <taxon>Euarchontoglires</taxon>
        <taxon>Scandentia</taxon>
        <taxon>Tupaiidae</taxon>
        <taxon>Tupaia</taxon>
    </lineage>
</organism>
<protein>
    <recommendedName>
        <fullName evidence="1">MCMDC2 N-terminal domain-containing protein</fullName>
    </recommendedName>
</protein>
<reference evidence="3" key="2">
    <citation type="journal article" date="2013" name="Nat. Commun.">
        <title>Genome of the Chinese tree shrew.</title>
        <authorList>
            <person name="Fan Y."/>
            <person name="Huang Z.Y."/>
            <person name="Cao C.C."/>
            <person name="Chen C.S."/>
            <person name="Chen Y.X."/>
            <person name="Fan D.D."/>
            <person name="He J."/>
            <person name="Hou H.L."/>
            <person name="Hu L."/>
            <person name="Hu X.T."/>
            <person name="Jiang X.T."/>
            <person name="Lai R."/>
            <person name="Lang Y.S."/>
            <person name="Liang B."/>
            <person name="Liao S.G."/>
            <person name="Mu D."/>
            <person name="Ma Y.Y."/>
            <person name="Niu Y.Y."/>
            <person name="Sun X.Q."/>
            <person name="Xia J.Q."/>
            <person name="Xiao J."/>
            <person name="Xiong Z.Q."/>
            <person name="Xu L."/>
            <person name="Yang L."/>
            <person name="Zhang Y."/>
            <person name="Zhao W."/>
            <person name="Zhao X.D."/>
            <person name="Zheng Y.T."/>
            <person name="Zhou J.M."/>
            <person name="Zhu Y.B."/>
            <person name="Zhang G.J."/>
            <person name="Wang J."/>
            <person name="Yao Y.G."/>
        </authorList>
    </citation>
    <scope>NUCLEOTIDE SEQUENCE [LARGE SCALE GENOMIC DNA]</scope>
</reference>
<dbReference type="Pfam" id="PF26063">
    <property type="entry name" value="MCMDC2_N"/>
    <property type="match status" value="1"/>
</dbReference>